<feature type="domain" description="Transposase IS110-like N-terminal" evidence="1">
    <location>
        <begin position="10"/>
        <end position="155"/>
    </location>
</feature>
<dbReference type="EMBL" id="CP041676">
    <property type="protein sequence ID" value="QDR72773.1"/>
    <property type="molecule type" value="Genomic_DNA"/>
</dbReference>
<dbReference type="NCBIfam" id="NF033542">
    <property type="entry name" value="transpos_IS110"/>
    <property type="match status" value="1"/>
</dbReference>
<dbReference type="Proteomes" id="UP000316394">
    <property type="component" value="Chromosome"/>
</dbReference>
<evidence type="ECO:0000259" key="2">
    <source>
        <dbReference type="Pfam" id="PF02371"/>
    </source>
</evidence>
<gene>
    <name evidence="3" type="ORF">FOD75_06575</name>
</gene>
<feature type="domain" description="Transposase IS116/IS110/IS902 C-terminal" evidence="2">
    <location>
        <begin position="254"/>
        <end position="341"/>
    </location>
</feature>
<dbReference type="InterPro" id="IPR002525">
    <property type="entry name" value="Transp_IS110-like_N"/>
</dbReference>
<dbReference type="PANTHER" id="PTHR33055">
    <property type="entry name" value="TRANSPOSASE FOR INSERTION SEQUENCE ELEMENT IS1111A"/>
    <property type="match status" value="1"/>
</dbReference>
<dbReference type="AlphaFoldDB" id="A0A517D5Y3"/>
<sequence length="409" mass="46834">MLKIVYPNCCGIDVHKTFVVAVVAITDDHNITQYHRRRFSTFTKGLRSLQKWLELYSCFDVCMESTGKYWIPVFNVLEESCNVCLAHPKYVKAIKGKKTDKKDAKWIADLFKHDLVANSFIPPLKIRQLRDLFRYRMKLSSILTSEKNRYQNCLTWSNLQIASVVSDVFGKSAQEIIQSVLDNPQDKPDIASMMRKNMKASVETLTDSMDGDITPEQANKLRVIKSHFDAVTFCQNNLDQMIKELGIEFEDQRKLIQTVPGFKNPLTALRVISEIGVDMTKFPTAGHLCSWAGLVPRNDESANKKHSTKITKGGRYIKPLLVEVANAVVRSKKNPEHRNKYLQLKKRRGHKKAIIAIARRLLVAIYHILLKQVAYDATLYHVPELKQANRKLTLKEAVRFAQSQGFQVI</sequence>
<proteinExistence type="predicted"/>
<dbReference type="PANTHER" id="PTHR33055:SF13">
    <property type="entry name" value="TRANSPOSASE"/>
    <property type="match status" value="1"/>
</dbReference>
<dbReference type="RefSeq" id="WP_144227227.1">
    <property type="nucleotide sequence ID" value="NZ_CP041676.1"/>
</dbReference>
<evidence type="ECO:0000259" key="1">
    <source>
        <dbReference type="Pfam" id="PF01548"/>
    </source>
</evidence>
<protein>
    <submittedName>
        <fullName evidence="3">IS110 family transposase</fullName>
    </submittedName>
</protein>
<accession>A0A517D5Y3</accession>
<evidence type="ECO:0000313" key="4">
    <source>
        <dbReference type="Proteomes" id="UP000316394"/>
    </source>
</evidence>
<dbReference type="GO" id="GO:0006313">
    <property type="term" value="P:DNA transposition"/>
    <property type="evidence" value="ECO:0007669"/>
    <property type="project" value="InterPro"/>
</dbReference>
<dbReference type="GO" id="GO:0003677">
    <property type="term" value="F:DNA binding"/>
    <property type="evidence" value="ECO:0007669"/>
    <property type="project" value="InterPro"/>
</dbReference>
<name>A0A517D5Y3_LIMRT</name>
<reference evidence="3 4" key="1">
    <citation type="submission" date="2019-07" db="EMBL/GenBank/DDBJ databases">
        <title>Gastrointestinal microbiota of Peromyscus leucopus, the white-footed mouse.</title>
        <authorList>
            <person name="Milovic A."/>
            <person name="Bassam K."/>
            <person name="Barbour A.G."/>
        </authorList>
    </citation>
    <scope>NUCLEOTIDE SEQUENCE [LARGE SCALE GENOMIC DNA]</scope>
    <source>
        <strain evidence="3 4">LL7</strain>
    </source>
</reference>
<dbReference type="InterPro" id="IPR003346">
    <property type="entry name" value="Transposase_20"/>
</dbReference>
<dbReference type="InterPro" id="IPR047650">
    <property type="entry name" value="Transpos_IS110"/>
</dbReference>
<dbReference type="GO" id="GO:0004803">
    <property type="term" value="F:transposase activity"/>
    <property type="evidence" value="ECO:0007669"/>
    <property type="project" value="InterPro"/>
</dbReference>
<evidence type="ECO:0000313" key="3">
    <source>
        <dbReference type="EMBL" id="QDR72773.1"/>
    </source>
</evidence>
<dbReference type="Pfam" id="PF01548">
    <property type="entry name" value="DEDD_Tnp_IS110"/>
    <property type="match status" value="1"/>
</dbReference>
<dbReference type="Pfam" id="PF02371">
    <property type="entry name" value="Transposase_20"/>
    <property type="match status" value="1"/>
</dbReference>
<organism evidence="3 4">
    <name type="scientific">Limosilactobacillus reuteri</name>
    <name type="common">Lactobacillus reuteri</name>
    <dbReference type="NCBI Taxonomy" id="1598"/>
    <lineage>
        <taxon>Bacteria</taxon>
        <taxon>Bacillati</taxon>
        <taxon>Bacillota</taxon>
        <taxon>Bacilli</taxon>
        <taxon>Lactobacillales</taxon>
        <taxon>Lactobacillaceae</taxon>
        <taxon>Limosilactobacillus</taxon>
    </lineage>
</organism>